<evidence type="ECO:0000259" key="4">
    <source>
        <dbReference type="PROSITE" id="PS50893"/>
    </source>
</evidence>
<dbReference type="InterPro" id="IPR027417">
    <property type="entry name" value="P-loop_NTPase"/>
</dbReference>
<evidence type="ECO:0000256" key="2">
    <source>
        <dbReference type="ARBA" id="ARBA00022741"/>
    </source>
</evidence>
<dbReference type="InterPro" id="IPR017871">
    <property type="entry name" value="ABC_transporter-like_CS"/>
</dbReference>
<keyword evidence="1" id="KW-0813">Transport</keyword>
<reference evidence="5" key="1">
    <citation type="journal article" date="2014" name="Int. J. Syst. Evol. Microbiol.">
        <title>Complete genome sequence of Corynebacterium casei LMG S-19264T (=DSM 44701T), isolated from a smear-ripened cheese.</title>
        <authorList>
            <consortium name="US DOE Joint Genome Institute (JGI-PGF)"/>
            <person name="Walter F."/>
            <person name="Albersmeier A."/>
            <person name="Kalinowski J."/>
            <person name="Ruckert C."/>
        </authorList>
    </citation>
    <scope>NUCLEOTIDE SEQUENCE</scope>
    <source>
        <strain evidence="5">JCM 4335</strain>
    </source>
</reference>
<protein>
    <submittedName>
        <fullName evidence="5">ABC transporter ATP-binding protein</fullName>
    </submittedName>
</protein>
<dbReference type="AlphaFoldDB" id="A0A918B0W0"/>
<name>A0A918B0W0_9ACTN</name>
<evidence type="ECO:0000313" key="6">
    <source>
        <dbReference type="Proteomes" id="UP000654123"/>
    </source>
</evidence>
<accession>A0A918B0W0</accession>
<evidence type="ECO:0000313" key="5">
    <source>
        <dbReference type="EMBL" id="GGP97214.1"/>
    </source>
</evidence>
<dbReference type="Pfam" id="PF00005">
    <property type="entry name" value="ABC_tran"/>
    <property type="match status" value="1"/>
</dbReference>
<keyword evidence="6" id="KW-1185">Reference proteome</keyword>
<comment type="caution">
    <text evidence="5">The sequence shown here is derived from an EMBL/GenBank/DDBJ whole genome shotgun (WGS) entry which is preliminary data.</text>
</comment>
<dbReference type="PANTHER" id="PTHR42939">
    <property type="entry name" value="ABC TRANSPORTER ATP-BINDING PROTEIN ALBC-RELATED"/>
    <property type="match status" value="1"/>
</dbReference>
<dbReference type="Proteomes" id="UP000654123">
    <property type="component" value="Unassembled WGS sequence"/>
</dbReference>
<feature type="domain" description="ABC transporter" evidence="4">
    <location>
        <begin position="2"/>
        <end position="222"/>
    </location>
</feature>
<proteinExistence type="predicted"/>
<dbReference type="InterPro" id="IPR003439">
    <property type="entry name" value="ABC_transporter-like_ATP-bd"/>
</dbReference>
<dbReference type="GO" id="GO:0016887">
    <property type="term" value="F:ATP hydrolysis activity"/>
    <property type="evidence" value="ECO:0007669"/>
    <property type="project" value="InterPro"/>
</dbReference>
<dbReference type="Gene3D" id="3.40.50.300">
    <property type="entry name" value="P-loop containing nucleotide triphosphate hydrolases"/>
    <property type="match status" value="1"/>
</dbReference>
<dbReference type="PROSITE" id="PS00211">
    <property type="entry name" value="ABC_TRANSPORTER_1"/>
    <property type="match status" value="1"/>
</dbReference>
<dbReference type="InterPro" id="IPR051782">
    <property type="entry name" value="ABC_Transporter_VariousFunc"/>
</dbReference>
<reference evidence="5" key="2">
    <citation type="submission" date="2020-09" db="EMBL/GenBank/DDBJ databases">
        <authorList>
            <person name="Sun Q."/>
            <person name="Ohkuma M."/>
        </authorList>
    </citation>
    <scope>NUCLEOTIDE SEQUENCE</scope>
    <source>
        <strain evidence="5">JCM 4335</strain>
    </source>
</reference>
<dbReference type="PROSITE" id="PS50893">
    <property type="entry name" value="ABC_TRANSPORTER_2"/>
    <property type="match status" value="1"/>
</dbReference>
<dbReference type="EMBL" id="BMSV01000002">
    <property type="protein sequence ID" value="GGP97214.1"/>
    <property type="molecule type" value="Genomic_DNA"/>
</dbReference>
<dbReference type="SMART" id="SM00382">
    <property type="entry name" value="AAA"/>
    <property type="match status" value="1"/>
</dbReference>
<evidence type="ECO:0000256" key="1">
    <source>
        <dbReference type="ARBA" id="ARBA00022448"/>
    </source>
</evidence>
<dbReference type="SUPFAM" id="SSF52540">
    <property type="entry name" value="P-loop containing nucleoside triphosphate hydrolases"/>
    <property type="match status" value="1"/>
</dbReference>
<dbReference type="GO" id="GO:0005524">
    <property type="term" value="F:ATP binding"/>
    <property type="evidence" value="ECO:0007669"/>
    <property type="project" value="UniProtKB-KW"/>
</dbReference>
<keyword evidence="2" id="KW-0547">Nucleotide-binding</keyword>
<gene>
    <name evidence="5" type="ORF">GCM10010249_14530</name>
</gene>
<dbReference type="PANTHER" id="PTHR42939:SF1">
    <property type="entry name" value="ABC TRANSPORTER ATP-BINDING PROTEIN ALBC-RELATED"/>
    <property type="match status" value="1"/>
</dbReference>
<evidence type="ECO:0000256" key="3">
    <source>
        <dbReference type="ARBA" id="ARBA00022840"/>
    </source>
</evidence>
<keyword evidence="3 5" id="KW-0067">ATP-binding</keyword>
<organism evidence="5 6">
    <name type="scientific">Streptomyces roseolilacinus</name>
    <dbReference type="NCBI Taxonomy" id="66904"/>
    <lineage>
        <taxon>Bacteria</taxon>
        <taxon>Bacillati</taxon>
        <taxon>Actinomycetota</taxon>
        <taxon>Actinomycetes</taxon>
        <taxon>Kitasatosporales</taxon>
        <taxon>Streptomycetaceae</taxon>
        <taxon>Streptomyces</taxon>
    </lineage>
</organism>
<dbReference type="InterPro" id="IPR003593">
    <property type="entry name" value="AAA+_ATPase"/>
</dbReference>
<sequence>MLRCEAVGKRYGGGRWVLRDVDMEVSGGDVLAVVGGNGSGKSTLLRILAGLSRPTTGSVSGRPPRIGYVPDRFTAPDRISSLSYLTHLGRIRGMSASAARTRGDHLLERLSLVGGRNAALRTLSKGNAQKVALAQALLVPPDLLVLDEPWSGLDASAHGVLAEFIGEVAAQGGAVVFTDHREAITETHAGGAYVLGDGRVTPHGGRHTGGRLPMVELVLAAPPAGTPPIEVDWSGTPGVVDSARRGGEIVLRVAREHADAVLLTALRHRWSVVSLTGAADEAGFRGGAGRAVR</sequence>